<dbReference type="PROSITE" id="PS00198">
    <property type="entry name" value="4FE4S_FER_1"/>
    <property type="match status" value="1"/>
</dbReference>
<keyword evidence="3" id="KW-0479">Metal-binding</keyword>
<evidence type="ECO:0000256" key="4">
    <source>
        <dbReference type="ARBA" id="ARBA00023004"/>
    </source>
</evidence>
<sequence length="387" mass="41919">MTDLFAPLQSLKQGDWFKLICGASFQHLPAVRSLTLAYTLAGADCIDVAADPAVIAAAQAALQVARDLARDAQERGFSYKGNSPFLMVSLNDGEDPHFRKAEFNSTECPTDCPRPCERICPAQAIVFNRIKDEFSGVVSQKCYGCGRCIPVCPYDIIYTSSYMSTPGAIAPLVMSTGIDAVEIHTKVGRLTEFQQLWQAISPWADQLKLIAISCPDGEGMTDYLHAIYDLITPLKSALIWQTDGRPMSGDIGDGTTLAAVKLGQKVLAAKLPGYVQLAGGTNSYTVAKLKAMGLLNSAEKNCITQDSGCAKPQLSANRTQHSHISGVAYGSYARVLLSPILDQLENKEVSNTSIKATVRLEEDDVLLWQAVELAHSLVSQLKSQQER</sequence>
<feature type="domain" description="4Fe-4S ferredoxin-type" evidence="6">
    <location>
        <begin position="133"/>
        <end position="162"/>
    </location>
</feature>
<evidence type="ECO:0000256" key="1">
    <source>
        <dbReference type="ARBA" id="ARBA00001966"/>
    </source>
</evidence>
<dbReference type="PANTHER" id="PTHR24960">
    <property type="entry name" value="PHOTOSYSTEM I IRON-SULFUR CENTER-RELATED"/>
    <property type="match status" value="1"/>
</dbReference>
<dbReference type="NCBIfam" id="NF045992">
    <property type="entry name" value="CircClkLdpA"/>
    <property type="match status" value="1"/>
</dbReference>
<dbReference type="Pfam" id="PF25160">
    <property type="entry name" value="LdpA_Fe-S-bd"/>
    <property type="match status" value="1"/>
</dbReference>
<evidence type="ECO:0000256" key="3">
    <source>
        <dbReference type="ARBA" id="ARBA00022723"/>
    </source>
</evidence>
<keyword evidence="5" id="KW-0411">Iron-sulfur</keyword>
<evidence type="ECO:0000256" key="2">
    <source>
        <dbReference type="ARBA" id="ARBA00022485"/>
    </source>
</evidence>
<keyword evidence="4" id="KW-0408">Iron</keyword>
<dbReference type="InterPro" id="IPR021039">
    <property type="entry name" value="Fe-S-bd_prot_LdpA_C"/>
</dbReference>
<dbReference type="PROSITE" id="PS51379">
    <property type="entry name" value="4FE4S_FER_2"/>
    <property type="match status" value="2"/>
</dbReference>
<feature type="domain" description="4Fe-4S ferredoxin-type" evidence="6">
    <location>
        <begin position="99"/>
        <end position="130"/>
    </location>
</feature>
<dbReference type="EMBL" id="VJXY01000061">
    <property type="protein sequence ID" value="MBD6620289.1"/>
    <property type="molecule type" value="Genomic_DNA"/>
</dbReference>
<comment type="cofactor">
    <cofactor evidence="1">
        <name>[4Fe-4S] cluster</name>
        <dbReference type="ChEBI" id="CHEBI:49883"/>
    </cofactor>
</comment>
<keyword evidence="2" id="KW-0004">4Fe-4S</keyword>
<proteinExistence type="predicted"/>
<dbReference type="SUPFAM" id="SSF54862">
    <property type="entry name" value="4Fe-4S ferredoxins"/>
    <property type="match status" value="1"/>
</dbReference>
<dbReference type="InterPro" id="IPR017900">
    <property type="entry name" value="4Fe4S_Fe_S_CS"/>
</dbReference>
<keyword evidence="8" id="KW-1185">Reference proteome</keyword>
<dbReference type="AlphaFoldDB" id="A0AA40T451"/>
<dbReference type="GO" id="GO:0051539">
    <property type="term" value="F:4 iron, 4 sulfur cluster binding"/>
    <property type="evidence" value="ECO:0007669"/>
    <property type="project" value="UniProtKB-KW"/>
</dbReference>
<dbReference type="RefSeq" id="WP_191761503.1">
    <property type="nucleotide sequence ID" value="NZ_VJXY01000061.1"/>
</dbReference>
<comment type="caution">
    <text evidence="7">The sequence shown here is derived from an EMBL/GenBank/DDBJ whole genome shotgun (WGS) entry which is preliminary data.</text>
</comment>
<organism evidence="7 8">
    <name type="scientific">Komarekiella delphini-convector SJRDD-AB1</name>
    <dbReference type="NCBI Taxonomy" id="2593771"/>
    <lineage>
        <taxon>Bacteria</taxon>
        <taxon>Bacillati</taxon>
        <taxon>Cyanobacteriota</taxon>
        <taxon>Cyanophyceae</taxon>
        <taxon>Nostocales</taxon>
        <taxon>Nostocaceae</taxon>
        <taxon>Komarekiella</taxon>
        <taxon>Komarekiella delphini-convector</taxon>
    </lineage>
</organism>
<dbReference type="Pfam" id="PF12617">
    <property type="entry name" value="LdpA_C"/>
    <property type="match status" value="1"/>
</dbReference>
<reference evidence="7" key="1">
    <citation type="submission" date="2019-07" db="EMBL/GenBank/DDBJ databases">
        <title>Toxilogical consequences of a new and cryptic species of cyanobacteria (Komarekiella delphini-convector) recovered from the epidermis of a bottlenose dolphin and 1500 ft. in the air.</title>
        <authorList>
            <person name="Brown A.O."/>
            <person name="Dvorak P."/>
            <person name="Villanueva C.D."/>
            <person name="Foss A.J."/>
            <person name="Garvey A.D."/>
            <person name="Gibson Q.A."/>
            <person name="Johansen J.R."/>
            <person name="Casamatta D.A."/>
        </authorList>
    </citation>
    <scope>NUCLEOTIDE SEQUENCE</scope>
    <source>
        <strain evidence="7">SJRDD-AB1</strain>
    </source>
</reference>
<evidence type="ECO:0000256" key="5">
    <source>
        <dbReference type="ARBA" id="ARBA00023014"/>
    </source>
</evidence>
<evidence type="ECO:0000313" key="8">
    <source>
        <dbReference type="Proteomes" id="UP001165986"/>
    </source>
</evidence>
<name>A0AA40T451_9NOST</name>
<evidence type="ECO:0000259" key="6">
    <source>
        <dbReference type="PROSITE" id="PS51379"/>
    </source>
</evidence>
<dbReference type="Proteomes" id="UP001165986">
    <property type="component" value="Unassembled WGS sequence"/>
</dbReference>
<dbReference type="InterPro" id="IPR057431">
    <property type="entry name" value="LdpA_Fe-S-bd"/>
</dbReference>
<dbReference type="InterPro" id="IPR050157">
    <property type="entry name" value="PSI_iron-sulfur_center"/>
</dbReference>
<accession>A0AA40T451</accession>
<dbReference type="PANTHER" id="PTHR24960:SF79">
    <property type="entry name" value="PHOTOSYSTEM I IRON-SULFUR CENTER"/>
    <property type="match status" value="1"/>
</dbReference>
<dbReference type="Gene3D" id="3.30.70.20">
    <property type="match status" value="1"/>
</dbReference>
<protein>
    <submittedName>
        <fullName evidence="7">4Fe-4S ferredoxin</fullName>
    </submittedName>
</protein>
<dbReference type="InterPro" id="IPR017896">
    <property type="entry name" value="4Fe4S_Fe-S-bd"/>
</dbReference>
<gene>
    <name evidence="7" type="ORF">FNW02_32030</name>
</gene>
<dbReference type="GO" id="GO:0046872">
    <property type="term" value="F:metal ion binding"/>
    <property type="evidence" value="ECO:0007669"/>
    <property type="project" value="UniProtKB-KW"/>
</dbReference>
<evidence type="ECO:0000313" key="7">
    <source>
        <dbReference type="EMBL" id="MBD6620289.1"/>
    </source>
</evidence>